<dbReference type="GO" id="GO:0006145">
    <property type="term" value="P:purine nucleobase catabolic process"/>
    <property type="evidence" value="ECO:0007669"/>
    <property type="project" value="TreeGrafter"/>
</dbReference>
<accession>A0A6G8PWD4</accession>
<evidence type="ECO:0000313" key="3">
    <source>
        <dbReference type="EMBL" id="QIN78496.1"/>
    </source>
</evidence>
<dbReference type="InterPro" id="IPR032466">
    <property type="entry name" value="Metal_Hydrolase"/>
</dbReference>
<protein>
    <submittedName>
        <fullName evidence="3">Amidohydrolase family protein</fullName>
    </submittedName>
</protein>
<dbReference type="InterPro" id="IPR024403">
    <property type="entry name" value="DHOase_cat"/>
</dbReference>
<dbReference type="GO" id="GO:0005737">
    <property type="term" value="C:cytoplasm"/>
    <property type="evidence" value="ECO:0007669"/>
    <property type="project" value="TreeGrafter"/>
</dbReference>
<evidence type="ECO:0000313" key="4">
    <source>
        <dbReference type="Proteomes" id="UP000502706"/>
    </source>
</evidence>
<dbReference type="PANTHER" id="PTHR43668:SF2">
    <property type="entry name" value="ALLANTOINASE"/>
    <property type="match status" value="1"/>
</dbReference>
<sequence length="189" mass="20288">MLHWSPNRWQLAEDLGALLRLTVRNGTVVTPQGSYSADVECEDGRITALVAAGESSGADEEIDASGLLVFPGFIDPHVHSRDPGLTEKEDFAHSTRAAAAGGVTTIFEMPNAIPPVSDVSVFRERAEQHARVAFVDFGLWAISLGRENLGEVAALVEEGAVGVKLFWGTRCIVRPSSSSTTSPTSRRRT</sequence>
<gene>
    <name evidence="3" type="ORF">GBA65_08155</name>
</gene>
<organism evidence="3 4">
    <name type="scientific">Rubrobacter marinus</name>
    <dbReference type="NCBI Taxonomy" id="2653852"/>
    <lineage>
        <taxon>Bacteria</taxon>
        <taxon>Bacillati</taxon>
        <taxon>Actinomycetota</taxon>
        <taxon>Rubrobacteria</taxon>
        <taxon>Rubrobacterales</taxon>
        <taxon>Rubrobacteraceae</taxon>
        <taxon>Rubrobacter</taxon>
    </lineage>
</organism>
<dbReference type="Pfam" id="PF12890">
    <property type="entry name" value="DHOase"/>
    <property type="match status" value="1"/>
</dbReference>
<keyword evidence="3" id="KW-0378">Hydrolase</keyword>
<reference evidence="3 4" key="1">
    <citation type="submission" date="2019-10" db="EMBL/GenBank/DDBJ databases">
        <title>Rubrobacter sp nov SCSIO 52915 isolated from a deep-sea sediment in the South China Sea.</title>
        <authorList>
            <person name="Chen R.W."/>
        </authorList>
    </citation>
    <scope>NUCLEOTIDE SEQUENCE [LARGE SCALE GENOMIC DNA]</scope>
    <source>
        <strain evidence="3 4">SCSIO 52915</strain>
    </source>
</reference>
<proteinExistence type="predicted"/>
<dbReference type="GO" id="GO:0004038">
    <property type="term" value="F:allantoinase activity"/>
    <property type="evidence" value="ECO:0007669"/>
    <property type="project" value="TreeGrafter"/>
</dbReference>
<dbReference type="SUPFAM" id="SSF51556">
    <property type="entry name" value="Metallo-dependent hydrolases"/>
    <property type="match status" value="1"/>
</dbReference>
<name>A0A6G8PWD4_9ACTN</name>
<dbReference type="InterPro" id="IPR050138">
    <property type="entry name" value="DHOase/Allantoinase_Hydrolase"/>
</dbReference>
<dbReference type="Proteomes" id="UP000502706">
    <property type="component" value="Chromosome"/>
</dbReference>
<dbReference type="SUPFAM" id="SSF51338">
    <property type="entry name" value="Composite domain of metallo-dependent hydrolases"/>
    <property type="match status" value="1"/>
</dbReference>
<dbReference type="KEGG" id="rmar:GBA65_08155"/>
<dbReference type="EMBL" id="CP045121">
    <property type="protein sequence ID" value="QIN78496.1"/>
    <property type="molecule type" value="Genomic_DNA"/>
</dbReference>
<keyword evidence="1" id="KW-0665">Pyrimidine biosynthesis</keyword>
<dbReference type="PANTHER" id="PTHR43668">
    <property type="entry name" value="ALLANTOINASE"/>
    <property type="match status" value="1"/>
</dbReference>
<dbReference type="InterPro" id="IPR011059">
    <property type="entry name" value="Metal-dep_hydrolase_composite"/>
</dbReference>
<keyword evidence="4" id="KW-1185">Reference proteome</keyword>
<feature type="domain" description="Dihydroorotase catalytic" evidence="2">
    <location>
        <begin position="68"/>
        <end position="161"/>
    </location>
</feature>
<dbReference type="Gene3D" id="3.20.20.140">
    <property type="entry name" value="Metal-dependent hydrolases"/>
    <property type="match status" value="1"/>
</dbReference>
<dbReference type="AlphaFoldDB" id="A0A6G8PWD4"/>
<evidence type="ECO:0000256" key="1">
    <source>
        <dbReference type="ARBA" id="ARBA00022975"/>
    </source>
</evidence>
<evidence type="ECO:0000259" key="2">
    <source>
        <dbReference type="Pfam" id="PF12890"/>
    </source>
</evidence>